<feature type="transmembrane region" description="Helical" evidence="1">
    <location>
        <begin position="242"/>
        <end position="258"/>
    </location>
</feature>
<proteinExistence type="predicted"/>
<dbReference type="PANTHER" id="PTHR23028:SF53">
    <property type="entry name" value="ACYL_TRANSF_3 DOMAIN-CONTAINING PROTEIN"/>
    <property type="match status" value="1"/>
</dbReference>
<evidence type="ECO:0000313" key="3">
    <source>
        <dbReference type="EMBL" id="RXN85318.1"/>
    </source>
</evidence>
<feature type="transmembrane region" description="Helical" evidence="1">
    <location>
        <begin position="264"/>
        <end position="282"/>
    </location>
</feature>
<dbReference type="AlphaFoldDB" id="A0A4Q1HFI3"/>
<keyword evidence="1" id="KW-0812">Transmembrane</keyword>
<dbReference type="PANTHER" id="PTHR23028">
    <property type="entry name" value="ACETYLTRANSFERASE"/>
    <property type="match status" value="1"/>
</dbReference>
<keyword evidence="1" id="KW-0472">Membrane</keyword>
<accession>A0A4Q1HFI3</accession>
<dbReference type="InterPro" id="IPR050879">
    <property type="entry name" value="Acyltransferase_3"/>
</dbReference>
<dbReference type="RefSeq" id="WP_129152869.1">
    <property type="nucleotide sequence ID" value="NZ_JBHSDO010000005.1"/>
</dbReference>
<dbReference type="GO" id="GO:0016020">
    <property type="term" value="C:membrane"/>
    <property type="evidence" value="ECO:0007669"/>
    <property type="project" value="TreeGrafter"/>
</dbReference>
<evidence type="ECO:0000313" key="4">
    <source>
        <dbReference type="Proteomes" id="UP000290849"/>
    </source>
</evidence>
<feature type="transmembrane region" description="Helical" evidence="1">
    <location>
        <begin position="52"/>
        <end position="73"/>
    </location>
</feature>
<keyword evidence="3" id="KW-0012">Acyltransferase</keyword>
<keyword evidence="4" id="KW-1185">Reference proteome</keyword>
<protein>
    <submittedName>
        <fullName evidence="3">Acyltransferase</fullName>
    </submittedName>
</protein>
<reference evidence="3 4" key="1">
    <citation type="journal article" date="2017" name="Int. J. Syst. Evol. Microbiol.">
        <title>Achromobacter aloeverae sp. nov., isolated from the root of Aloe vera (L.) Burm.f.</title>
        <authorList>
            <person name="Kuncharoen N."/>
            <person name="Muramatsu Y."/>
            <person name="Shibata C."/>
            <person name="Kamakura Y."/>
            <person name="Nakagawa Y."/>
            <person name="Tanasupawat S."/>
        </authorList>
    </citation>
    <scope>NUCLEOTIDE SEQUENCE [LARGE SCALE GENOMIC DNA]</scope>
    <source>
        <strain evidence="3 4">AVA-1</strain>
    </source>
</reference>
<sequence>MTSGARDWRIDTLRGIAILLVLLHHFNIAYSLERTTLAAWLGWPLVHAIVRNGNYGVTMFFAVSGFLITRNALARWGSLARIRLADFYVLRAARILPCLVLVLLVVDTLALAGVRIFDNRVDAPVSLWTVNAAALTFWMNVLITRVGWVNYPLGVLWSLSVELVFYLLFPLLCIGLARQRRWLLPVLALMVVCAGPWYRLAHQGDAEAYLYGYLACFDAIAIGCCGAVLARRGGVRLPRTRAARALVAIAMSVLYLAWPIGESNVLGVTAMALGTAWLLLGAEGREDRGRQEAAPCGAGEGRMQAGRGPRRYAGRHRLARPLWITARWIARALAACGRRSYELYLLHLLVLGLARTAWPAAEVAGDWRLLMLAVYIALSIALASVVGRRCSDPANAVLRGRYFISN</sequence>
<dbReference type="Proteomes" id="UP000290849">
    <property type="component" value="Unassembled WGS sequence"/>
</dbReference>
<dbReference type="InterPro" id="IPR002656">
    <property type="entry name" value="Acyl_transf_3_dom"/>
</dbReference>
<feature type="transmembrane region" description="Helical" evidence="1">
    <location>
        <begin position="210"/>
        <end position="230"/>
    </location>
</feature>
<feature type="transmembrane region" description="Helical" evidence="1">
    <location>
        <begin position="94"/>
        <end position="117"/>
    </location>
</feature>
<dbReference type="OrthoDB" id="9814807at2"/>
<feature type="transmembrane region" description="Helical" evidence="1">
    <location>
        <begin position="367"/>
        <end position="386"/>
    </location>
</feature>
<dbReference type="EMBL" id="PYAL01000007">
    <property type="protein sequence ID" value="RXN85318.1"/>
    <property type="molecule type" value="Genomic_DNA"/>
</dbReference>
<evidence type="ECO:0000259" key="2">
    <source>
        <dbReference type="Pfam" id="PF01757"/>
    </source>
</evidence>
<feature type="transmembrane region" description="Helical" evidence="1">
    <location>
        <begin position="155"/>
        <end position="175"/>
    </location>
</feature>
<feature type="domain" description="Acyltransferase 3" evidence="2">
    <location>
        <begin position="9"/>
        <end position="265"/>
    </location>
</feature>
<comment type="caution">
    <text evidence="3">The sequence shown here is derived from an EMBL/GenBank/DDBJ whole genome shotgun (WGS) entry which is preliminary data.</text>
</comment>
<feature type="transmembrane region" description="Helical" evidence="1">
    <location>
        <begin position="182"/>
        <end position="198"/>
    </location>
</feature>
<organism evidence="3 4">
    <name type="scientific">Achromobacter aloeverae</name>
    <dbReference type="NCBI Taxonomy" id="1750518"/>
    <lineage>
        <taxon>Bacteria</taxon>
        <taxon>Pseudomonadati</taxon>
        <taxon>Pseudomonadota</taxon>
        <taxon>Betaproteobacteria</taxon>
        <taxon>Burkholderiales</taxon>
        <taxon>Alcaligenaceae</taxon>
        <taxon>Achromobacter</taxon>
    </lineage>
</organism>
<feature type="transmembrane region" description="Helical" evidence="1">
    <location>
        <begin position="343"/>
        <end position="361"/>
    </location>
</feature>
<dbReference type="Pfam" id="PF01757">
    <property type="entry name" value="Acyl_transf_3"/>
    <property type="match status" value="1"/>
</dbReference>
<name>A0A4Q1HFI3_9BURK</name>
<gene>
    <name evidence="3" type="ORF">C7R54_22780</name>
</gene>
<keyword evidence="1" id="KW-1133">Transmembrane helix</keyword>
<evidence type="ECO:0000256" key="1">
    <source>
        <dbReference type="SAM" id="Phobius"/>
    </source>
</evidence>
<keyword evidence="3" id="KW-0808">Transferase</keyword>
<feature type="transmembrane region" description="Helical" evidence="1">
    <location>
        <begin position="12"/>
        <end position="32"/>
    </location>
</feature>
<dbReference type="GO" id="GO:0009103">
    <property type="term" value="P:lipopolysaccharide biosynthetic process"/>
    <property type="evidence" value="ECO:0007669"/>
    <property type="project" value="TreeGrafter"/>
</dbReference>
<dbReference type="GO" id="GO:0016747">
    <property type="term" value="F:acyltransferase activity, transferring groups other than amino-acyl groups"/>
    <property type="evidence" value="ECO:0007669"/>
    <property type="project" value="InterPro"/>
</dbReference>